<protein>
    <submittedName>
        <fullName evidence="1">Uncharacterized protein</fullName>
    </submittedName>
</protein>
<evidence type="ECO:0000313" key="1">
    <source>
        <dbReference type="EMBL" id="AYB00093.1"/>
    </source>
</evidence>
<proteinExistence type="predicted"/>
<name>A0A385Q1B2_9FIRM</name>
<sequence length="81" mass="9380">MITNPIKIEIVTSHISDIERIVEAVRKLRKSNPDETLEVTIRVENFGNVKNVVHPWLDGETNTEDFAEKISHQIRQIFLVN</sequence>
<dbReference type="OrthoDB" id="9883665at2"/>
<dbReference type="KEGG" id="lua:D4A81_09095"/>
<dbReference type="EMBL" id="CP032364">
    <property type="protein sequence ID" value="AYB00093.1"/>
    <property type="molecule type" value="Genomic_DNA"/>
</dbReference>
<reference evidence="1 2" key="1">
    <citation type="submission" date="2018-09" db="EMBL/GenBank/DDBJ databases">
        <title>Genome sequencing of Lachnoanaerobaculum umeaense DSM 23576.</title>
        <authorList>
            <person name="Kook J.-K."/>
            <person name="Park S.-N."/>
            <person name="Lim Y.K."/>
        </authorList>
    </citation>
    <scope>NUCLEOTIDE SEQUENCE [LARGE SCALE GENOMIC DNA]</scope>
    <source>
        <strain evidence="2">DSM 23576 \ CCUG 58757</strain>
    </source>
</reference>
<gene>
    <name evidence="1" type="ORF">D4A81_09095</name>
</gene>
<evidence type="ECO:0000313" key="2">
    <source>
        <dbReference type="Proteomes" id="UP000265562"/>
    </source>
</evidence>
<dbReference type="AlphaFoldDB" id="A0A385Q1B2"/>
<accession>A0A385Q1B2</accession>
<organism evidence="1 2">
    <name type="scientific">Lachnoanaerobaculum umeaense</name>
    <dbReference type="NCBI Taxonomy" id="617123"/>
    <lineage>
        <taxon>Bacteria</taxon>
        <taxon>Bacillati</taxon>
        <taxon>Bacillota</taxon>
        <taxon>Clostridia</taxon>
        <taxon>Lachnospirales</taxon>
        <taxon>Lachnospiraceae</taxon>
        <taxon>Lachnoanaerobaculum</taxon>
    </lineage>
</organism>
<dbReference type="RefSeq" id="WP_111524569.1">
    <property type="nucleotide sequence ID" value="NZ_CP032364.1"/>
</dbReference>
<keyword evidence="2" id="KW-1185">Reference proteome</keyword>
<dbReference type="Proteomes" id="UP000265562">
    <property type="component" value="Chromosome"/>
</dbReference>